<keyword evidence="5" id="KW-0472">Membrane</keyword>
<gene>
    <name evidence="7" type="ORF">KU39_496</name>
</gene>
<keyword evidence="2 3" id="KW-0807">Transducer</keyword>
<dbReference type="GO" id="GO:0016020">
    <property type="term" value="C:membrane"/>
    <property type="evidence" value="ECO:0007669"/>
    <property type="project" value="UniProtKB-SubCell"/>
</dbReference>
<evidence type="ECO:0000256" key="1">
    <source>
        <dbReference type="ARBA" id="ARBA00004370"/>
    </source>
</evidence>
<feature type="domain" description="Methyl-accepting transducer" evidence="6">
    <location>
        <begin position="251"/>
        <end position="429"/>
    </location>
</feature>
<evidence type="ECO:0000256" key="5">
    <source>
        <dbReference type="SAM" id="Phobius"/>
    </source>
</evidence>
<reference evidence="7 8" key="1">
    <citation type="journal article" date="2014" name="Genome Announc.">
        <title>Comparative Genome Analysis of Two Isolates of the Fish Pathogen Piscirickettsia salmonis from Different Hosts Reveals Major Differences in Virulence-Associated Secretion Systems.</title>
        <authorList>
            <person name="Bohle H."/>
            <person name="Henriquez P."/>
            <person name="Grothusen H."/>
            <person name="Navas E."/>
            <person name="Sandoval A."/>
            <person name="Bustamante F."/>
            <person name="Bustos P."/>
            <person name="Mancilla M."/>
        </authorList>
    </citation>
    <scope>NUCLEOTIDE SEQUENCE [LARGE SCALE GENOMIC DNA]</scope>
    <source>
        <strain evidence="8">B1-32597</strain>
    </source>
</reference>
<keyword evidence="5" id="KW-0812">Transmembrane</keyword>
<dbReference type="Gene3D" id="1.10.287.950">
    <property type="entry name" value="Methyl-accepting chemotaxis protein"/>
    <property type="match status" value="1"/>
</dbReference>
<dbReference type="PROSITE" id="PS50111">
    <property type="entry name" value="CHEMOTAXIS_TRANSDUC_2"/>
    <property type="match status" value="1"/>
</dbReference>
<feature type="coiled-coil region" evidence="4">
    <location>
        <begin position="329"/>
        <end position="363"/>
    </location>
</feature>
<dbReference type="SMART" id="SM00283">
    <property type="entry name" value="MA"/>
    <property type="match status" value="1"/>
</dbReference>
<evidence type="ECO:0000313" key="8">
    <source>
        <dbReference type="Proteomes" id="UP000029558"/>
    </source>
</evidence>
<dbReference type="Pfam" id="PF00015">
    <property type="entry name" value="MCPsignal"/>
    <property type="match status" value="1"/>
</dbReference>
<feature type="transmembrane region" description="Helical" evidence="5">
    <location>
        <begin position="176"/>
        <end position="196"/>
    </location>
</feature>
<dbReference type="Proteomes" id="UP000029558">
    <property type="component" value="Chromosome"/>
</dbReference>
<dbReference type="GO" id="GO:0007165">
    <property type="term" value="P:signal transduction"/>
    <property type="evidence" value="ECO:0007669"/>
    <property type="project" value="UniProtKB-KW"/>
</dbReference>
<dbReference type="InterPro" id="IPR035965">
    <property type="entry name" value="PAS-like_dom_sf"/>
</dbReference>
<dbReference type="Pfam" id="PF08447">
    <property type="entry name" value="PAS_3"/>
    <property type="match status" value="1"/>
</dbReference>
<evidence type="ECO:0000256" key="4">
    <source>
        <dbReference type="SAM" id="Coils"/>
    </source>
</evidence>
<sequence length="443" mass="49146">MRKNLPVTDSEVTFSEDLPLISRTTPRGVIVSANDAFCKVAQFSESELVGQPHNTVRHPDMPQAVFADLWSNIKEGSSWMGLVKNRCKGGDYYWVSAFITPLKRDGEIIGYESNRVKPTEKSLQRAKQAYKLLNKGKMPFNRFNMISLTAKLQLLITAVILALFAALYFFNMLTVSGGVIAVPILVIFINIAINLLMNDYNKSVKEAKQIVNNPLMQYIYTGSVGDRGAIELANIFSDCKIRTLRERLKLAIHEINAIGERTTQSALDSNSEAKKQEEYLEVVSAAISSIAVKSAKIVASTKNTSNTTSIAAHQADDGNQVVENTIFIVEELSMDVATSVRLIEELEEKSNEIEQVVDSVRTIAEQTNLLALNAAIEAARAGEQGRGFAVVADEVRALAYRTDESTVEIFKMIEELRENVSNVVNSMRRKVQKAHIQLLISHC</sequence>
<dbReference type="AlphaFoldDB" id="A0AAC8VFS8"/>
<dbReference type="SUPFAM" id="SSF55785">
    <property type="entry name" value="PYP-like sensor domain (PAS domain)"/>
    <property type="match status" value="1"/>
</dbReference>
<dbReference type="InterPro" id="IPR000014">
    <property type="entry name" value="PAS"/>
</dbReference>
<dbReference type="NCBIfam" id="TIGR00229">
    <property type="entry name" value="sensory_box"/>
    <property type="match status" value="1"/>
</dbReference>
<dbReference type="EMBL" id="CP012508">
    <property type="protein sequence ID" value="ALB21680.1"/>
    <property type="molecule type" value="Genomic_DNA"/>
</dbReference>
<evidence type="ECO:0000256" key="3">
    <source>
        <dbReference type="PROSITE-ProRule" id="PRU00284"/>
    </source>
</evidence>
<evidence type="ECO:0000256" key="2">
    <source>
        <dbReference type="ARBA" id="ARBA00023224"/>
    </source>
</evidence>
<protein>
    <submittedName>
        <fullName evidence="7">Sensory box protein</fullName>
    </submittedName>
</protein>
<evidence type="ECO:0000313" key="7">
    <source>
        <dbReference type="EMBL" id="ALB21680.1"/>
    </source>
</evidence>
<keyword evidence="5" id="KW-1133">Transmembrane helix</keyword>
<proteinExistence type="predicted"/>
<evidence type="ECO:0000259" key="6">
    <source>
        <dbReference type="PROSITE" id="PS50111"/>
    </source>
</evidence>
<dbReference type="CDD" id="cd00130">
    <property type="entry name" value="PAS"/>
    <property type="match status" value="1"/>
</dbReference>
<dbReference type="SUPFAM" id="SSF58104">
    <property type="entry name" value="Methyl-accepting chemotaxis protein (MCP) signaling domain"/>
    <property type="match status" value="1"/>
</dbReference>
<dbReference type="InterPro" id="IPR013655">
    <property type="entry name" value="PAS_fold_3"/>
</dbReference>
<keyword evidence="4" id="KW-0175">Coiled coil</keyword>
<dbReference type="PANTHER" id="PTHR32089:SF112">
    <property type="entry name" value="LYSOZYME-LIKE PROTEIN-RELATED"/>
    <property type="match status" value="1"/>
</dbReference>
<feature type="transmembrane region" description="Helical" evidence="5">
    <location>
        <begin position="152"/>
        <end position="170"/>
    </location>
</feature>
<accession>A0AAC8VFS8</accession>
<dbReference type="PANTHER" id="PTHR32089">
    <property type="entry name" value="METHYL-ACCEPTING CHEMOTAXIS PROTEIN MCPB"/>
    <property type="match status" value="1"/>
</dbReference>
<dbReference type="InterPro" id="IPR004089">
    <property type="entry name" value="MCPsignal_dom"/>
</dbReference>
<dbReference type="GO" id="GO:0006935">
    <property type="term" value="P:chemotaxis"/>
    <property type="evidence" value="ECO:0007669"/>
    <property type="project" value="UniProtKB-ARBA"/>
</dbReference>
<comment type="subcellular location">
    <subcellularLocation>
        <location evidence="1">Membrane</location>
    </subcellularLocation>
</comment>
<name>A0AAC8VFS8_PISSA</name>
<dbReference type="RefSeq" id="WP_155052690.1">
    <property type="nucleotide sequence ID" value="NZ_CP013781.1"/>
</dbReference>
<dbReference type="Gene3D" id="3.30.450.20">
    <property type="entry name" value="PAS domain"/>
    <property type="match status" value="1"/>
</dbReference>
<organism evidence="7 8">
    <name type="scientific">Piscirickettsia salmonis</name>
    <dbReference type="NCBI Taxonomy" id="1238"/>
    <lineage>
        <taxon>Bacteria</taxon>
        <taxon>Pseudomonadati</taxon>
        <taxon>Pseudomonadota</taxon>
        <taxon>Gammaproteobacteria</taxon>
        <taxon>Thiotrichales</taxon>
        <taxon>Piscirickettsiaceae</taxon>
        <taxon>Piscirickettsia</taxon>
    </lineage>
</organism>